<organism evidence="2 3">
    <name type="scientific">Leptospira santarosai str. MOR084</name>
    <dbReference type="NCBI Taxonomy" id="1049984"/>
    <lineage>
        <taxon>Bacteria</taxon>
        <taxon>Pseudomonadati</taxon>
        <taxon>Spirochaetota</taxon>
        <taxon>Spirochaetia</taxon>
        <taxon>Leptospirales</taxon>
        <taxon>Leptospiraceae</taxon>
        <taxon>Leptospira</taxon>
    </lineage>
</organism>
<gene>
    <name evidence="2" type="ORF">LEP1GSC179_3129</name>
</gene>
<dbReference type="EMBL" id="AHON02000063">
    <property type="protein sequence ID" value="EKO32712.1"/>
    <property type="molecule type" value="Genomic_DNA"/>
</dbReference>
<evidence type="ECO:0000256" key="1">
    <source>
        <dbReference type="SAM" id="Phobius"/>
    </source>
</evidence>
<dbReference type="Proteomes" id="UP000006329">
    <property type="component" value="Unassembled WGS sequence"/>
</dbReference>
<protein>
    <submittedName>
        <fullName evidence="2">Uncharacterized protein</fullName>
    </submittedName>
</protein>
<keyword evidence="1" id="KW-0472">Membrane</keyword>
<reference evidence="2" key="1">
    <citation type="submission" date="2012-10" db="EMBL/GenBank/DDBJ databases">
        <authorList>
            <person name="Harkins D.M."/>
            <person name="Durkin A.S."/>
            <person name="Brinkac L.M."/>
            <person name="Haft D.H."/>
            <person name="Selengut J.D."/>
            <person name="Sanka R."/>
            <person name="DePew J."/>
            <person name="Purushe J."/>
            <person name="Matthias M.A."/>
            <person name="Vinetz J.M."/>
            <person name="Sutton G.G."/>
            <person name="Nierman W.C."/>
            <person name="Fouts D.E."/>
        </authorList>
    </citation>
    <scope>NUCLEOTIDE SEQUENCE [LARGE SCALE GENOMIC DNA]</scope>
    <source>
        <strain evidence="2">MOR084</strain>
    </source>
</reference>
<feature type="transmembrane region" description="Helical" evidence="1">
    <location>
        <begin position="62"/>
        <end position="85"/>
    </location>
</feature>
<keyword evidence="3" id="KW-1185">Reference proteome</keyword>
<name>A0A0E2BBH3_9LEPT</name>
<feature type="transmembrane region" description="Helical" evidence="1">
    <location>
        <begin position="5"/>
        <end position="23"/>
    </location>
</feature>
<proteinExistence type="predicted"/>
<keyword evidence="1" id="KW-0812">Transmembrane</keyword>
<evidence type="ECO:0000313" key="3">
    <source>
        <dbReference type="Proteomes" id="UP000006329"/>
    </source>
</evidence>
<accession>A0A0E2BBH3</accession>
<dbReference type="AlphaFoldDB" id="A0A0E2BBH3"/>
<feature type="transmembrane region" description="Helical" evidence="1">
    <location>
        <begin position="29"/>
        <end position="50"/>
    </location>
</feature>
<keyword evidence="1" id="KW-1133">Transmembrane helix</keyword>
<evidence type="ECO:0000313" key="2">
    <source>
        <dbReference type="EMBL" id="EKO32712.1"/>
    </source>
</evidence>
<comment type="caution">
    <text evidence="2">The sequence shown here is derived from an EMBL/GenBank/DDBJ whole genome shotgun (WGS) entry which is preliminary data.</text>
</comment>
<sequence>MKKILFIAVFLNFFMMIGFLHLVPSWKIFFQRINTFVIPISYILLLYLVFKTVKIYWKRSRWLTALVTTCLASLGFSYYSFFFILNQFGDGGPVCSLEKVIEYPIDESLKTLYILHYGCIPNNEVVFKIRKGAFPILKKVDYAPKNKSHSRILRVSDSYGDIYGYDPIQNNYWRIFK</sequence>